<accession>A0A1J0VPS9</accession>
<evidence type="ECO:0008006" key="3">
    <source>
        <dbReference type="Google" id="ProtNLM"/>
    </source>
</evidence>
<dbReference type="OrthoDB" id="4244884at2"/>
<dbReference type="PANTHER" id="PTHR36221">
    <property type="entry name" value="DUF742 DOMAIN-CONTAINING PROTEIN"/>
    <property type="match status" value="1"/>
</dbReference>
<dbReference type="InterPro" id="IPR007995">
    <property type="entry name" value="DUF742"/>
</dbReference>
<proteinExistence type="predicted"/>
<dbReference type="EMBL" id="CP018082">
    <property type="protein sequence ID" value="APE34043.1"/>
    <property type="molecule type" value="Genomic_DNA"/>
</dbReference>
<protein>
    <recommendedName>
        <fullName evidence="3">DUF742 domain-containing protein</fullName>
    </recommendedName>
</protein>
<dbReference type="KEGG" id="nsl:BOX37_08710"/>
<evidence type="ECO:0000313" key="1">
    <source>
        <dbReference type="EMBL" id="APE34043.1"/>
    </source>
</evidence>
<reference evidence="1" key="1">
    <citation type="submission" date="2016-11" db="EMBL/GenBank/DDBJ databases">
        <authorList>
            <person name="Jaros S."/>
            <person name="Januszkiewicz K."/>
            <person name="Wedrychowicz H."/>
        </authorList>
    </citation>
    <scope>NUCLEOTIDE SEQUENCE [LARGE SCALE GENOMIC DNA]</scope>
    <source>
        <strain evidence="1">Y48</strain>
    </source>
</reference>
<dbReference type="Pfam" id="PF05331">
    <property type="entry name" value="DUF742"/>
    <property type="match status" value="1"/>
</dbReference>
<keyword evidence="2" id="KW-1185">Reference proteome</keyword>
<dbReference type="PANTHER" id="PTHR36221:SF1">
    <property type="entry name" value="DUF742 DOMAIN-CONTAINING PROTEIN"/>
    <property type="match status" value="1"/>
</dbReference>
<sequence length="127" mass="13958">MTDEPEHWYEEDAGPLVRLYAVTRGRGRAPRRELDLTTLLIDAHAEAAPRRPGPEYDAIVEMCRAPLSVAEVSAHLHLPLTLTKVLVGDLIDDGRLAARAPEPTASEPSTDLHVLRAVLAGIRRVQI</sequence>
<dbReference type="Proteomes" id="UP000183810">
    <property type="component" value="Chromosome"/>
</dbReference>
<evidence type="ECO:0000313" key="2">
    <source>
        <dbReference type="Proteomes" id="UP000183810"/>
    </source>
</evidence>
<dbReference type="AlphaFoldDB" id="A0A1J0VPS9"/>
<gene>
    <name evidence="1" type="ORF">BOX37_08710</name>
</gene>
<name>A0A1J0VPS9_9NOCA</name>
<dbReference type="RefSeq" id="WP_071927224.1">
    <property type="nucleotide sequence ID" value="NZ_CP018082.1"/>
</dbReference>
<organism evidence="1 2">
    <name type="scientific">Nocardia mangyaensis</name>
    <dbReference type="NCBI Taxonomy" id="2213200"/>
    <lineage>
        <taxon>Bacteria</taxon>
        <taxon>Bacillati</taxon>
        <taxon>Actinomycetota</taxon>
        <taxon>Actinomycetes</taxon>
        <taxon>Mycobacteriales</taxon>
        <taxon>Nocardiaceae</taxon>
        <taxon>Nocardia</taxon>
    </lineage>
</organism>